<dbReference type="GO" id="GO:0045505">
    <property type="term" value="F:dynein intermediate chain binding"/>
    <property type="evidence" value="ECO:0007669"/>
    <property type="project" value="TreeGrafter"/>
</dbReference>
<dbReference type="CDD" id="cd21456">
    <property type="entry name" value="DLC-like_SpDlc1-like"/>
    <property type="match status" value="1"/>
</dbReference>
<evidence type="ECO:0000313" key="1">
    <source>
        <dbReference type="EMBL" id="KAF2004922.1"/>
    </source>
</evidence>
<name>A0A6A5WT93_9PLEO</name>
<dbReference type="EMBL" id="ML977565">
    <property type="protein sequence ID" value="KAF2004922.1"/>
    <property type="molecule type" value="Genomic_DNA"/>
</dbReference>
<dbReference type="OrthoDB" id="10059120at2759"/>
<dbReference type="GO" id="GO:0005737">
    <property type="term" value="C:cytoplasm"/>
    <property type="evidence" value="ECO:0007669"/>
    <property type="project" value="TreeGrafter"/>
</dbReference>
<dbReference type="Gene3D" id="3.30.1140.40">
    <property type="entry name" value="Tctex-1"/>
    <property type="match status" value="1"/>
</dbReference>
<gene>
    <name evidence="1" type="ORF">P154DRAFT_518976</name>
</gene>
<dbReference type="Pfam" id="PF03645">
    <property type="entry name" value="Tctex-1"/>
    <property type="match status" value="1"/>
</dbReference>
<proteinExistence type="predicted"/>
<dbReference type="InterPro" id="IPR038586">
    <property type="entry name" value="Tctex-1-like_sf"/>
</dbReference>
<evidence type="ECO:0000313" key="2">
    <source>
        <dbReference type="Proteomes" id="UP000799779"/>
    </source>
</evidence>
<protein>
    <submittedName>
        <fullName evidence="1">Putative dynein light chain</fullName>
    </submittedName>
</protein>
<dbReference type="Proteomes" id="UP000799779">
    <property type="component" value="Unassembled WGS sequence"/>
</dbReference>
<dbReference type="PANTHER" id="PTHR21255:SF4">
    <property type="entry name" value="DYNEIN LIGHT CHAIN TCTEX-TYPE"/>
    <property type="match status" value="1"/>
</dbReference>
<dbReference type="AlphaFoldDB" id="A0A6A5WT93"/>
<reference evidence="1" key="1">
    <citation type="journal article" date="2020" name="Stud. Mycol.">
        <title>101 Dothideomycetes genomes: a test case for predicting lifestyles and emergence of pathogens.</title>
        <authorList>
            <person name="Haridas S."/>
            <person name="Albert R."/>
            <person name="Binder M."/>
            <person name="Bloem J."/>
            <person name="Labutti K."/>
            <person name="Salamov A."/>
            <person name="Andreopoulos B."/>
            <person name="Baker S."/>
            <person name="Barry K."/>
            <person name="Bills G."/>
            <person name="Bluhm B."/>
            <person name="Cannon C."/>
            <person name="Castanera R."/>
            <person name="Culley D."/>
            <person name="Daum C."/>
            <person name="Ezra D."/>
            <person name="Gonzalez J."/>
            <person name="Henrissat B."/>
            <person name="Kuo A."/>
            <person name="Liang C."/>
            <person name="Lipzen A."/>
            <person name="Lutzoni F."/>
            <person name="Magnuson J."/>
            <person name="Mondo S."/>
            <person name="Nolan M."/>
            <person name="Ohm R."/>
            <person name="Pangilinan J."/>
            <person name="Park H.-J."/>
            <person name="Ramirez L."/>
            <person name="Alfaro M."/>
            <person name="Sun H."/>
            <person name="Tritt A."/>
            <person name="Yoshinaga Y."/>
            <person name="Zwiers L.-H."/>
            <person name="Turgeon B."/>
            <person name="Goodwin S."/>
            <person name="Spatafora J."/>
            <person name="Crous P."/>
            <person name="Grigoriev I."/>
        </authorList>
    </citation>
    <scope>NUCLEOTIDE SEQUENCE</scope>
    <source>
        <strain evidence="1">CBS 123094</strain>
    </source>
</reference>
<organism evidence="1 2">
    <name type="scientific">Amniculicola lignicola CBS 123094</name>
    <dbReference type="NCBI Taxonomy" id="1392246"/>
    <lineage>
        <taxon>Eukaryota</taxon>
        <taxon>Fungi</taxon>
        <taxon>Dikarya</taxon>
        <taxon>Ascomycota</taxon>
        <taxon>Pezizomycotina</taxon>
        <taxon>Dothideomycetes</taxon>
        <taxon>Pleosporomycetidae</taxon>
        <taxon>Pleosporales</taxon>
        <taxon>Amniculicolaceae</taxon>
        <taxon>Amniculicola</taxon>
    </lineage>
</organism>
<dbReference type="GO" id="GO:0005868">
    <property type="term" value="C:cytoplasmic dynein complex"/>
    <property type="evidence" value="ECO:0007669"/>
    <property type="project" value="TreeGrafter"/>
</dbReference>
<accession>A0A6A5WT93</accession>
<dbReference type="GO" id="GO:0007018">
    <property type="term" value="P:microtubule-based movement"/>
    <property type="evidence" value="ECO:0007669"/>
    <property type="project" value="TreeGrafter"/>
</dbReference>
<dbReference type="InterPro" id="IPR005334">
    <property type="entry name" value="Tctex-1-like"/>
</dbReference>
<keyword evidence="2" id="KW-1185">Reference proteome</keyword>
<sequence length="125" mass="13806">MAAPLPTEKFETFATEVCEQVIGKADKYDHASVPTWNSDIINELLKLLIAATSPSDESSPPFKFVVSSTIIQHQVHPNETTGRRGMHSAVGAFWNNEKDGTWSFKWEGAEARGMDVVISVTWIGI</sequence>
<dbReference type="PANTHER" id="PTHR21255">
    <property type="entry name" value="T-COMPLEX-ASSOCIATED-TESTIS-EXPRESSED 1/ DYNEIN LIGHT CHAIN"/>
    <property type="match status" value="1"/>
</dbReference>